<dbReference type="Pfam" id="PF22564">
    <property type="entry name" value="HAAS"/>
    <property type="match status" value="1"/>
</dbReference>
<feature type="transmembrane region" description="Helical" evidence="1">
    <location>
        <begin position="84"/>
        <end position="107"/>
    </location>
</feature>
<evidence type="ECO:0000313" key="2">
    <source>
        <dbReference type="EMBL" id="OFE12258.1"/>
    </source>
</evidence>
<proteinExistence type="predicted"/>
<gene>
    <name evidence="2" type="ORF">PHACT_03185</name>
</gene>
<keyword evidence="1" id="KW-1133">Transmembrane helix</keyword>
<accession>A0A1E8CIN5</accession>
<dbReference type="EMBL" id="MASR01000001">
    <property type="protein sequence ID" value="OFE12258.1"/>
    <property type="molecule type" value="Genomic_DNA"/>
</dbReference>
<name>A0A1E8CIN5_9GAMM</name>
<feature type="transmembrane region" description="Helical" evidence="1">
    <location>
        <begin position="113"/>
        <end position="142"/>
    </location>
</feature>
<dbReference type="Proteomes" id="UP000175669">
    <property type="component" value="Unassembled WGS sequence"/>
</dbReference>
<keyword evidence="1" id="KW-0472">Membrane</keyword>
<reference evidence="3" key="1">
    <citation type="submission" date="2016-07" db="EMBL/GenBank/DDBJ databases">
        <authorList>
            <person name="Florea S."/>
            <person name="Webb J.S."/>
            <person name="Jaromczyk J."/>
            <person name="Schardl C.L."/>
        </authorList>
    </citation>
    <scope>NUCLEOTIDE SEQUENCE [LARGE SCALE GENOMIC DNA]</scope>
    <source>
        <strain evidence="3">KCTC 42131</strain>
    </source>
</reference>
<dbReference type="RefSeq" id="WP_070115881.1">
    <property type="nucleotide sequence ID" value="NZ_MASR01000001.1"/>
</dbReference>
<dbReference type="STRING" id="1524254.PHACT_03185"/>
<keyword evidence="1" id="KW-0812">Transmembrane</keyword>
<comment type="caution">
    <text evidence="2">The sequence shown here is derived from an EMBL/GenBank/DDBJ whole genome shotgun (WGS) entry which is preliminary data.</text>
</comment>
<evidence type="ECO:0000256" key="1">
    <source>
        <dbReference type="SAM" id="Phobius"/>
    </source>
</evidence>
<protein>
    <submittedName>
        <fullName evidence="2">Uncharacterized protein</fullName>
    </submittedName>
</protein>
<organism evidence="2 3">
    <name type="scientific">Pseudohongiella acticola</name>
    <dbReference type="NCBI Taxonomy" id="1524254"/>
    <lineage>
        <taxon>Bacteria</taxon>
        <taxon>Pseudomonadati</taxon>
        <taxon>Pseudomonadota</taxon>
        <taxon>Gammaproteobacteria</taxon>
        <taxon>Pseudomonadales</taxon>
        <taxon>Pseudohongiellaceae</taxon>
        <taxon>Pseudohongiella</taxon>
    </lineage>
</organism>
<feature type="transmembrane region" description="Helical" evidence="1">
    <location>
        <begin position="177"/>
        <end position="196"/>
    </location>
</feature>
<dbReference type="OrthoDB" id="116789at2"/>
<feature type="transmembrane region" description="Helical" evidence="1">
    <location>
        <begin position="245"/>
        <end position="269"/>
    </location>
</feature>
<evidence type="ECO:0000313" key="3">
    <source>
        <dbReference type="Proteomes" id="UP000175669"/>
    </source>
</evidence>
<keyword evidence="3" id="KW-1185">Reference proteome</keyword>
<dbReference type="AlphaFoldDB" id="A0A1E8CIN5"/>
<feature type="transmembrane region" description="Helical" evidence="1">
    <location>
        <begin position="216"/>
        <end position="233"/>
    </location>
</feature>
<sequence>MDLVTRYIAAVQRELPENKREEIGRELKANIMDQLDALAEEHGEISDADIAVALKRMGRPRTVAQQFVPPQPLIRLSYMPIYQYTLFLVLGLLFLLQVAETTVTWLASESMGLIRYVLTLTVGFLDEAVFGFASVTLVFWLLSRQTDGSKPCQETDWHPEQLPDAGPGWQHISMEDIFTDLATYLFLLILIWYTVWMPPEQLDNVRFFISDQSHLFLKWVSPLAMFGLAAGLWQLKQRFWTRPMLMTNIALNLALVTATLALAASSPLLHSDVAQWQGVFSLEQLERNARIALVIIALYPAWEIGRDLFRLRRF</sequence>